<dbReference type="Pfam" id="PF14111">
    <property type="entry name" value="DUF4283"/>
    <property type="match status" value="1"/>
</dbReference>
<gene>
    <name evidence="4" type="ORF">COLO4_00030</name>
</gene>
<evidence type="ECO:0000313" key="4">
    <source>
        <dbReference type="EMBL" id="OMP14346.1"/>
    </source>
</evidence>
<evidence type="ECO:0000259" key="2">
    <source>
        <dbReference type="Pfam" id="PF14111"/>
    </source>
</evidence>
<sequence>MNRIPFPRECSWTDSSTDSEDSDDNTNNIGQGMHPPPSPRMRGRRGQLEEVDPEEINVARTEGMECLVAFLLDFRRFTTASVQKALERRWNFRGRVTVMGRDDHRYPVHFEQELDRQLVLQENPWYFDGALFAFQKWEAELPLSEAKLETIDIWLQIHGLPFEYQLPTVARRLARHAGEVLMVDWANRRPRNIRFMRVRMRIDPWKPLVAGCMRKRTNGAILWAEFQYETIKKHCLNCGIIGHTHPMCPYTNAEVETMLNAHAAASRRNYDTSEVYELQHNLYSNRIRAFAYRRSRGTSRISYRGIPNENPQDIIPEAAINNHGNAVVQTRDDNVEMQNVEQQDAAKDLNSQEDDDQHNQTEPLNIEDEDIVPVNVNDGYEADTEWETNSQGNQIVPSLPESPSFGEGVVDTGQTFNETTNEEQRKEDERLADSFLSDGPSPIQERPNEDPGDSQSSGQKRRREESEEEDTETSSGRQLRRRLQQLDVNETNSSEAQNQNETSEGVRQADPNQPPEAP</sequence>
<organism evidence="4 5">
    <name type="scientific">Corchorus olitorius</name>
    <dbReference type="NCBI Taxonomy" id="93759"/>
    <lineage>
        <taxon>Eukaryota</taxon>
        <taxon>Viridiplantae</taxon>
        <taxon>Streptophyta</taxon>
        <taxon>Embryophyta</taxon>
        <taxon>Tracheophyta</taxon>
        <taxon>Spermatophyta</taxon>
        <taxon>Magnoliopsida</taxon>
        <taxon>eudicotyledons</taxon>
        <taxon>Gunneridae</taxon>
        <taxon>Pentapetalae</taxon>
        <taxon>rosids</taxon>
        <taxon>malvids</taxon>
        <taxon>Malvales</taxon>
        <taxon>Malvaceae</taxon>
        <taxon>Grewioideae</taxon>
        <taxon>Apeibeae</taxon>
        <taxon>Corchorus</taxon>
    </lineage>
</organism>
<dbReference type="Pfam" id="PF14392">
    <property type="entry name" value="zf-CCHC_4"/>
    <property type="match status" value="1"/>
</dbReference>
<reference evidence="5" key="1">
    <citation type="submission" date="2013-09" db="EMBL/GenBank/DDBJ databases">
        <title>Corchorus olitorius genome sequencing.</title>
        <authorList>
            <person name="Alam M."/>
            <person name="Haque M.S."/>
            <person name="Islam M.S."/>
            <person name="Emdad E.M."/>
            <person name="Islam M.M."/>
            <person name="Ahmed B."/>
            <person name="Halim A."/>
            <person name="Hossen Q.M.M."/>
            <person name="Hossain M.Z."/>
            <person name="Ahmed R."/>
            <person name="Khan M.M."/>
            <person name="Islam R."/>
            <person name="Rashid M.M."/>
            <person name="Khan S.A."/>
            <person name="Rahman M.S."/>
            <person name="Alam M."/>
            <person name="Yahiya A.S."/>
            <person name="Khan M.S."/>
            <person name="Azam M.S."/>
            <person name="Haque T."/>
            <person name="Lashkar M.Z.H."/>
            <person name="Akhand A.I."/>
            <person name="Morshed G."/>
            <person name="Roy S."/>
            <person name="Uddin K.S."/>
            <person name="Rabeya T."/>
            <person name="Hossain A.S."/>
            <person name="Chowdhury A."/>
            <person name="Snigdha A.R."/>
            <person name="Mortoza M.S."/>
            <person name="Matin S.A."/>
            <person name="Hoque S.M.E."/>
            <person name="Islam M.K."/>
            <person name="Roy D.K."/>
            <person name="Haider R."/>
            <person name="Moosa M.M."/>
            <person name="Elias S.M."/>
            <person name="Hasan A.M."/>
            <person name="Jahan S."/>
            <person name="Shafiuddin M."/>
            <person name="Mahmood N."/>
            <person name="Shommy N.S."/>
        </authorList>
    </citation>
    <scope>NUCLEOTIDE SEQUENCE [LARGE SCALE GENOMIC DNA]</scope>
    <source>
        <strain evidence="5">cv. O-4</strain>
    </source>
</reference>
<dbReference type="OrthoDB" id="1097842at2759"/>
<protein>
    <recommendedName>
        <fullName evidence="6">CCHC-type domain-containing protein</fullName>
    </recommendedName>
</protein>
<evidence type="ECO:0000256" key="1">
    <source>
        <dbReference type="SAM" id="MobiDB-lite"/>
    </source>
</evidence>
<dbReference type="PANTHER" id="PTHR31286">
    <property type="entry name" value="GLYCINE-RICH CELL WALL STRUCTURAL PROTEIN 1.8-LIKE"/>
    <property type="match status" value="1"/>
</dbReference>
<accession>A0A1R3L4W4</accession>
<feature type="region of interest" description="Disordered" evidence="1">
    <location>
        <begin position="388"/>
        <end position="518"/>
    </location>
</feature>
<keyword evidence="5" id="KW-1185">Reference proteome</keyword>
<feature type="compositionally biased region" description="Basic and acidic residues" evidence="1">
    <location>
        <begin position="422"/>
        <end position="432"/>
    </location>
</feature>
<evidence type="ECO:0008006" key="6">
    <source>
        <dbReference type="Google" id="ProtNLM"/>
    </source>
</evidence>
<evidence type="ECO:0000313" key="5">
    <source>
        <dbReference type="Proteomes" id="UP000187203"/>
    </source>
</evidence>
<feature type="region of interest" description="Disordered" evidence="1">
    <location>
        <begin position="344"/>
        <end position="373"/>
    </location>
</feature>
<dbReference type="InterPro" id="IPR040256">
    <property type="entry name" value="At4g02000-like"/>
</dbReference>
<dbReference type="Proteomes" id="UP000187203">
    <property type="component" value="Unassembled WGS sequence"/>
</dbReference>
<feature type="domain" description="DUF4283" evidence="2">
    <location>
        <begin position="66"/>
        <end position="140"/>
    </location>
</feature>
<dbReference type="InterPro" id="IPR025558">
    <property type="entry name" value="DUF4283"/>
</dbReference>
<dbReference type="AlphaFoldDB" id="A0A1R3L4W4"/>
<proteinExistence type="predicted"/>
<feature type="region of interest" description="Disordered" evidence="1">
    <location>
        <begin position="1"/>
        <end position="47"/>
    </location>
</feature>
<evidence type="ECO:0000259" key="3">
    <source>
        <dbReference type="Pfam" id="PF14392"/>
    </source>
</evidence>
<dbReference type="PANTHER" id="PTHR31286:SF167">
    <property type="entry name" value="OS09G0268800 PROTEIN"/>
    <property type="match status" value="1"/>
</dbReference>
<name>A0A1R3L4W4_9ROSI</name>
<dbReference type="EMBL" id="AWUE01000174">
    <property type="protein sequence ID" value="OMP14346.1"/>
    <property type="molecule type" value="Genomic_DNA"/>
</dbReference>
<feature type="domain" description="Zinc knuckle CX2CX4HX4C" evidence="3">
    <location>
        <begin position="215"/>
        <end position="250"/>
    </location>
</feature>
<dbReference type="InterPro" id="IPR025836">
    <property type="entry name" value="Zn_knuckle_CX2CX4HX4C"/>
</dbReference>
<comment type="caution">
    <text evidence="4">The sequence shown here is derived from an EMBL/GenBank/DDBJ whole genome shotgun (WGS) entry which is preliminary data.</text>
</comment>
<feature type="compositionally biased region" description="Polar residues" evidence="1">
    <location>
        <begin position="487"/>
        <end position="505"/>
    </location>
</feature>